<reference evidence="2" key="1">
    <citation type="submission" date="2018-02" db="EMBL/GenBank/DDBJ databases">
        <title>Genome sequence of Desulfocucumis palustris strain NAW-5.</title>
        <authorList>
            <person name="Watanabe M."/>
            <person name="Kojima H."/>
            <person name="Fukui M."/>
        </authorList>
    </citation>
    <scope>NUCLEOTIDE SEQUENCE [LARGE SCALE GENOMIC DNA]</scope>
    <source>
        <strain evidence="2">NAW-5</strain>
    </source>
</reference>
<sequence>MAIVTTAQRQGELEWAPPALCLNNTVVTKQAAVPGNTPSNAARRSVKKIFKKFNVRISIT</sequence>
<evidence type="ECO:0000313" key="1">
    <source>
        <dbReference type="EMBL" id="GBF32174.1"/>
    </source>
</evidence>
<accession>A0A2L2X8C4</accession>
<dbReference type="Proteomes" id="UP000239549">
    <property type="component" value="Unassembled WGS sequence"/>
</dbReference>
<keyword evidence="2" id="KW-1185">Reference proteome</keyword>
<proteinExistence type="predicted"/>
<evidence type="ECO:0000313" key="2">
    <source>
        <dbReference type="Proteomes" id="UP000239549"/>
    </source>
</evidence>
<organism evidence="1 2">
    <name type="scientific">Desulfocucumis palustris</name>
    <dbReference type="NCBI Taxonomy" id="1898651"/>
    <lineage>
        <taxon>Bacteria</taxon>
        <taxon>Bacillati</taxon>
        <taxon>Bacillota</taxon>
        <taxon>Clostridia</taxon>
        <taxon>Eubacteriales</taxon>
        <taxon>Desulfocucumaceae</taxon>
        <taxon>Desulfocucumis</taxon>
    </lineage>
</organism>
<dbReference type="EMBL" id="BFAV01000018">
    <property type="protein sequence ID" value="GBF32174.1"/>
    <property type="molecule type" value="Genomic_DNA"/>
</dbReference>
<dbReference type="AlphaFoldDB" id="A0A2L2X8C4"/>
<protein>
    <submittedName>
        <fullName evidence="1">Uncharacterized protein</fullName>
    </submittedName>
</protein>
<name>A0A2L2X8C4_9FIRM</name>
<gene>
    <name evidence="1" type="ORF">DCCM_0365</name>
</gene>
<comment type="caution">
    <text evidence="1">The sequence shown here is derived from an EMBL/GenBank/DDBJ whole genome shotgun (WGS) entry which is preliminary data.</text>
</comment>